<feature type="compositionally biased region" description="Polar residues" evidence="1">
    <location>
        <begin position="33"/>
        <end position="50"/>
    </location>
</feature>
<sequence length="216" mass="24569">MTPKSKLGLAPNKFFMAIPFIRPLREWISKNYGESSDSDNGLNSLISTPSKPHMDKIRTRARQIHAFTNGSPVDLWGKPKHSQVKTFHQTNHESPSLRHVTDRLNLCLDKNQSLRCNNKKLLQDSPNPKKRANGLTSQQAKPQHSVKSERKFQPRKLQDTFEEAVLDVCSSNDEQQSDHTNGKSNTCNGDYEAILSSKSFLSFKFDHDAIMKCFDL</sequence>
<evidence type="ECO:0000256" key="1">
    <source>
        <dbReference type="SAM" id="MobiDB-lite"/>
    </source>
</evidence>
<keyword evidence="3" id="KW-1185">Reference proteome</keyword>
<proteinExistence type="predicted"/>
<dbReference type="Ensembl" id="ENSECRT00000008375.1">
    <property type="protein sequence ID" value="ENSECRP00000008243.1"/>
    <property type="gene ID" value="ENSECRG00000005499.1"/>
</dbReference>
<feature type="region of interest" description="Disordered" evidence="1">
    <location>
        <begin position="33"/>
        <end position="52"/>
    </location>
</feature>
<accession>A0A8C4RXE7</accession>
<dbReference type="GO" id="GO:0000290">
    <property type="term" value="P:deadenylation-dependent decapping of nuclear-transcribed mRNA"/>
    <property type="evidence" value="ECO:0007669"/>
    <property type="project" value="TreeGrafter"/>
</dbReference>
<feature type="region of interest" description="Disordered" evidence="1">
    <location>
        <begin position="120"/>
        <end position="154"/>
    </location>
</feature>
<dbReference type="PANTHER" id="PTHR23114:SF17">
    <property type="entry name" value="M7GPPPN-MRNA HYDROLASE"/>
    <property type="match status" value="1"/>
</dbReference>
<dbReference type="AlphaFoldDB" id="A0A8C4RXE7"/>
<protein>
    <submittedName>
        <fullName evidence="2">Uncharacterized protein</fullName>
    </submittedName>
</protein>
<dbReference type="SMR" id="A0A8C4RXE7"/>
<dbReference type="GO" id="GO:0000932">
    <property type="term" value="C:P-body"/>
    <property type="evidence" value="ECO:0007669"/>
    <property type="project" value="TreeGrafter"/>
</dbReference>
<dbReference type="GeneTree" id="ENSGT01000000221426"/>
<name>A0A8C4RXE7_ERPCA</name>
<reference evidence="2" key="3">
    <citation type="submission" date="2025-09" db="UniProtKB">
        <authorList>
            <consortium name="Ensembl"/>
        </authorList>
    </citation>
    <scope>IDENTIFICATION</scope>
</reference>
<evidence type="ECO:0000313" key="2">
    <source>
        <dbReference type="Ensembl" id="ENSECRP00000008243.1"/>
    </source>
</evidence>
<dbReference type="PANTHER" id="PTHR23114">
    <property type="entry name" value="M7GPPPN-MRNA HYDROLASE"/>
    <property type="match status" value="1"/>
</dbReference>
<dbReference type="Proteomes" id="UP000694620">
    <property type="component" value="Chromosome 7"/>
</dbReference>
<reference evidence="2" key="2">
    <citation type="submission" date="2025-08" db="UniProtKB">
        <authorList>
            <consortium name="Ensembl"/>
        </authorList>
    </citation>
    <scope>IDENTIFICATION</scope>
</reference>
<reference evidence="2" key="1">
    <citation type="submission" date="2021-06" db="EMBL/GenBank/DDBJ databases">
        <authorList>
            <consortium name="Wellcome Sanger Institute Data Sharing"/>
        </authorList>
    </citation>
    <scope>NUCLEOTIDE SEQUENCE [LARGE SCALE GENOMIC DNA]</scope>
</reference>
<organism evidence="2 3">
    <name type="scientific">Erpetoichthys calabaricus</name>
    <name type="common">Rope fish</name>
    <name type="synonym">Calamoichthys calabaricus</name>
    <dbReference type="NCBI Taxonomy" id="27687"/>
    <lineage>
        <taxon>Eukaryota</taxon>
        <taxon>Metazoa</taxon>
        <taxon>Chordata</taxon>
        <taxon>Craniata</taxon>
        <taxon>Vertebrata</taxon>
        <taxon>Euteleostomi</taxon>
        <taxon>Actinopterygii</taxon>
        <taxon>Polypteriformes</taxon>
        <taxon>Polypteridae</taxon>
        <taxon>Erpetoichthys</taxon>
    </lineage>
</organism>
<evidence type="ECO:0000313" key="3">
    <source>
        <dbReference type="Proteomes" id="UP000694620"/>
    </source>
</evidence>